<evidence type="ECO:0000313" key="3">
    <source>
        <dbReference type="EMBL" id="MBA2174971.1"/>
    </source>
</evidence>
<evidence type="ECO:0000313" key="4">
    <source>
        <dbReference type="Proteomes" id="UP000571017"/>
    </source>
</evidence>
<keyword evidence="1" id="KW-0812">Transmembrane</keyword>
<sequence length="213" mass="24566">MSQPSDAREEFEKILNQDEYQAYNENAEGPFQKWREAVGEWFNNLIESLFPNASINSPGAEGLLYFFGIIGVGLLIFLIVRLSKATNNQAELKKRNPIAHSSQLGWSYQQHLEESERLESRGETQEAVRHLFLALLLYFDEQEWISAQVWKSNGDYYEELQKVKRSVAKDFQDAALLFERVVYGKQAINQTHYQAFRQKVTTLINLSHGKVGS</sequence>
<keyword evidence="1" id="KW-0472">Membrane</keyword>
<organism evidence="3 4">
    <name type="scientific">Halobacillus locisalis</name>
    <dbReference type="NCBI Taxonomy" id="220753"/>
    <lineage>
        <taxon>Bacteria</taxon>
        <taxon>Bacillati</taxon>
        <taxon>Bacillota</taxon>
        <taxon>Bacilli</taxon>
        <taxon>Bacillales</taxon>
        <taxon>Bacillaceae</taxon>
        <taxon>Halobacillus</taxon>
    </lineage>
</organism>
<dbReference type="Pfam" id="PF13559">
    <property type="entry name" value="DUF4129"/>
    <property type="match status" value="1"/>
</dbReference>
<dbReference type="AlphaFoldDB" id="A0A838CSN9"/>
<dbReference type="Proteomes" id="UP000571017">
    <property type="component" value="Unassembled WGS sequence"/>
</dbReference>
<protein>
    <submittedName>
        <fullName evidence="3">DUF4129 domain-containing protein</fullName>
    </submittedName>
</protein>
<accession>A0A838CSN9</accession>
<reference evidence="3 4" key="1">
    <citation type="journal article" date="2004" name="Extremophiles">
        <title>Halobacillus locisalis sp. nov., a halophilic bacterium isolated from a marine solar saltern of the Yellow Sea in Korea.</title>
        <authorList>
            <person name="Yoon J.H."/>
            <person name="Kang K.H."/>
            <person name="Oh T.K."/>
            <person name="Park Y.H."/>
        </authorList>
    </citation>
    <scope>NUCLEOTIDE SEQUENCE [LARGE SCALE GENOMIC DNA]</scope>
    <source>
        <strain evidence="3 4">KCTC 3788</strain>
    </source>
</reference>
<proteinExistence type="predicted"/>
<evidence type="ECO:0000259" key="2">
    <source>
        <dbReference type="Pfam" id="PF13559"/>
    </source>
</evidence>
<dbReference type="EMBL" id="JACEFG010000002">
    <property type="protein sequence ID" value="MBA2174971.1"/>
    <property type="molecule type" value="Genomic_DNA"/>
</dbReference>
<name>A0A838CSN9_9BACI</name>
<gene>
    <name evidence="3" type="ORF">H0266_08710</name>
</gene>
<dbReference type="InterPro" id="IPR025403">
    <property type="entry name" value="TgpA-like_C"/>
</dbReference>
<feature type="transmembrane region" description="Helical" evidence="1">
    <location>
        <begin position="62"/>
        <end position="80"/>
    </location>
</feature>
<dbReference type="RefSeq" id="WP_181472020.1">
    <property type="nucleotide sequence ID" value="NZ_JACEFG010000002.1"/>
</dbReference>
<evidence type="ECO:0000256" key="1">
    <source>
        <dbReference type="SAM" id="Phobius"/>
    </source>
</evidence>
<keyword evidence="1" id="KW-1133">Transmembrane helix</keyword>
<feature type="domain" description="Protein-glutamine gamma-glutamyltransferase-like C-terminal" evidence="2">
    <location>
        <begin position="132"/>
        <end position="199"/>
    </location>
</feature>
<keyword evidence="4" id="KW-1185">Reference proteome</keyword>
<comment type="caution">
    <text evidence="3">The sequence shown here is derived from an EMBL/GenBank/DDBJ whole genome shotgun (WGS) entry which is preliminary data.</text>
</comment>